<evidence type="ECO:0000313" key="2">
    <source>
        <dbReference type="EMBL" id="PRQ08329.1"/>
    </source>
</evidence>
<dbReference type="InterPro" id="IPR012902">
    <property type="entry name" value="N_methyl_site"/>
</dbReference>
<dbReference type="SUPFAM" id="SSF54523">
    <property type="entry name" value="Pili subunits"/>
    <property type="match status" value="1"/>
</dbReference>
<keyword evidence="1" id="KW-0812">Transmembrane</keyword>
<dbReference type="Pfam" id="PF07963">
    <property type="entry name" value="N_methyl"/>
    <property type="match status" value="1"/>
</dbReference>
<comment type="caution">
    <text evidence="2">The sequence shown here is derived from an EMBL/GenBank/DDBJ whole genome shotgun (WGS) entry which is preliminary data.</text>
</comment>
<keyword evidence="1" id="KW-1133">Transmembrane helix</keyword>
<dbReference type="AlphaFoldDB" id="A0A2S9YTG3"/>
<evidence type="ECO:0008006" key="4">
    <source>
        <dbReference type="Google" id="ProtNLM"/>
    </source>
</evidence>
<dbReference type="Proteomes" id="UP000238823">
    <property type="component" value="Unassembled WGS sequence"/>
</dbReference>
<evidence type="ECO:0000313" key="3">
    <source>
        <dbReference type="Proteomes" id="UP000238823"/>
    </source>
</evidence>
<dbReference type="RefSeq" id="WP_106088971.1">
    <property type="nucleotide sequence ID" value="NZ_PVNL01000042.1"/>
</dbReference>
<name>A0A2S9YTG3_9BACT</name>
<feature type="transmembrane region" description="Helical" evidence="1">
    <location>
        <begin position="26"/>
        <end position="46"/>
    </location>
</feature>
<sequence>MTTIDDNQPGLVSRRRLSAGRGRQRGLTLIEILIVLLIIGLIMWSASMSMGAASQAEVVRTTNQLASTVRFAYDRARFTGYYYRIHIDFEQRSFQLQKAEDAMYLPSTDRNGELFRQDDDKLQDQAERDARAADSYFSSVAAAVYSAAGEANPYDPYTVQKQEVPRQRPPLFEAFEADATLGDLGEPIVFPDGVEILSVQTDADPDPITEGEADLYFFPRGQTQLAAIQLKGKPKLGARITGEDDIEYTILVQPLTGKVTVEAGIVDLELPAVIDDVEDDLGDKADRRSF</sequence>
<gene>
    <name evidence="2" type="ORF">ENSA7_19560</name>
</gene>
<dbReference type="EMBL" id="PVNL01000042">
    <property type="protein sequence ID" value="PRQ08329.1"/>
    <property type="molecule type" value="Genomic_DNA"/>
</dbReference>
<accession>A0A2S9YTG3</accession>
<dbReference type="OrthoDB" id="5510520at2"/>
<keyword evidence="1" id="KW-0472">Membrane</keyword>
<dbReference type="InterPro" id="IPR045584">
    <property type="entry name" value="Pilin-like"/>
</dbReference>
<evidence type="ECO:0000256" key="1">
    <source>
        <dbReference type="SAM" id="Phobius"/>
    </source>
</evidence>
<dbReference type="NCBIfam" id="TIGR02532">
    <property type="entry name" value="IV_pilin_GFxxxE"/>
    <property type="match status" value="1"/>
</dbReference>
<organism evidence="2 3">
    <name type="scientific">Enhygromyxa salina</name>
    <dbReference type="NCBI Taxonomy" id="215803"/>
    <lineage>
        <taxon>Bacteria</taxon>
        <taxon>Pseudomonadati</taxon>
        <taxon>Myxococcota</taxon>
        <taxon>Polyangia</taxon>
        <taxon>Nannocystales</taxon>
        <taxon>Nannocystaceae</taxon>
        <taxon>Enhygromyxa</taxon>
    </lineage>
</organism>
<reference evidence="2 3" key="1">
    <citation type="submission" date="2018-03" db="EMBL/GenBank/DDBJ databases">
        <title>Draft Genome Sequences of the Obligatory Marine Myxobacteria Enhygromyxa salina SWB007.</title>
        <authorList>
            <person name="Poehlein A."/>
            <person name="Moghaddam J.A."/>
            <person name="Harms H."/>
            <person name="Alanjari M."/>
            <person name="Koenig G.M."/>
            <person name="Daniel R."/>
            <person name="Schaeberle T.F."/>
        </authorList>
    </citation>
    <scope>NUCLEOTIDE SEQUENCE [LARGE SCALE GENOMIC DNA]</scope>
    <source>
        <strain evidence="2 3">SWB007</strain>
    </source>
</reference>
<protein>
    <recommendedName>
        <fullName evidence="4">General secretion pathway protein H</fullName>
    </recommendedName>
</protein>
<proteinExistence type="predicted"/>